<dbReference type="RefSeq" id="WP_186888474.1">
    <property type="nucleotide sequence ID" value="NZ_JACONZ010000004.1"/>
</dbReference>
<dbReference type="HAMAP" id="MF_00652">
    <property type="entry name" value="UPF0246"/>
    <property type="match status" value="1"/>
</dbReference>
<gene>
    <name evidence="2" type="primary">yaaA</name>
    <name evidence="2" type="ORF">H8S23_11475</name>
</gene>
<proteinExistence type="inferred from homology"/>
<dbReference type="GO" id="GO:0005829">
    <property type="term" value="C:cytosol"/>
    <property type="evidence" value="ECO:0007669"/>
    <property type="project" value="TreeGrafter"/>
</dbReference>
<dbReference type="EMBL" id="JACONZ010000004">
    <property type="protein sequence ID" value="MBC5582127.1"/>
    <property type="molecule type" value="Genomic_DNA"/>
</dbReference>
<sequence>MIAVISPAKNMRRASGVLPPTEPQFLPQTRQLLAELRGYSPWQLAHEMRINDALAQRAFADFADMDLSQPGTPALLSYHGLQYLNLAPETLSAEELLFLQEHLRIVSGFYGLLRPLDGIWPYRLELGGKLRFFGQNLYGYWGDALYRALFAPGETVINLSSGEYTKAFTPYLRAEDRFITVDFLEPKPGGKLAMRATAAKMARGRMARFIARRRAGDPEELKEFYWNGYRFAPALSTCARWAFVREPAGAE</sequence>
<keyword evidence="3" id="KW-1185">Reference proteome</keyword>
<comment type="similarity">
    <text evidence="1">Belongs to the UPF0246 family.</text>
</comment>
<name>A0A923L1I8_9FIRM</name>
<dbReference type="InterPro" id="IPR005583">
    <property type="entry name" value="YaaA"/>
</dbReference>
<evidence type="ECO:0000313" key="2">
    <source>
        <dbReference type="EMBL" id="MBC5582127.1"/>
    </source>
</evidence>
<evidence type="ECO:0000313" key="3">
    <source>
        <dbReference type="Proteomes" id="UP000659630"/>
    </source>
</evidence>
<protein>
    <recommendedName>
        <fullName evidence="1">UPF0246 protein H8S23_11475</fullName>
    </recommendedName>
</protein>
<evidence type="ECO:0000256" key="1">
    <source>
        <dbReference type="HAMAP-Rule" id="MF_00652"/>
    </source>
</evidence>
<accession>A0A923L1I8</accession>
<dbReference type="AlphaFoldDB" id="A0A923L1I8"/>
<dbReference type="Pfam" id="PF03883">
    <property type="entry name" value="H2O2_YaaD"/>
    <property type="match status" value="1"/>
</dbReference>
<comment type="caution">
    <text evidence="2">The sequence shown here is derived from an EMBL/GenBank/DDBJ whole genome shotgun (WGS) entry which is preliminary data.</text>
</comment>
<organism evidence="2 3">
    <name type="scientific">Anaerofilum hominis</name>
    <dbReference type="NCBI Taxonomy" id="2763016"/>
    <lineage>
        <taxon>Bacteria</taxon>
        <taxon>Bacillati</taxon>
        <taxon>Bacillota</taxon>
        <taxon>Clostridia</taxon>
        <taxon>Eubacteriales</taxon>
        <taxon>Oscillospiraceae</taxon>
        <taxon>Anaerofilum</taxon>
    </lineage>
</organism>
<reference evidence="2" key="1">
    <citation type="submission" date="2020-08" db="EMBL/GenBank/DDBJ databases">
        <title>Genome public.</title>
        <authorList>
            <person name="Liu C."/>
            <person name="Sun Q."/>
        </authorList>
    </citation>
    <scope>NUCLEOTIDE SEQUENCE</scope>
    <source>
        <strain evidence="2">BX8</strain>
    </source>
</reference>
<dbReference type="NCBIfam" id="NF002543">
    <property type="entry name" value="PRK02101.1-4"/>
    <property type="match status" value="1"/>
</dbReference>
<dbReference type="PANTHER" id="PTHR30283:SF4">
    <property type="entry name" value="PEROXIDE STRESS RESISTANCE PROTEIN YAAA"/>
    <property type="match status" value="1"/>
</dbReference>
<dbReference type="PANTHER" id="PTHR30283">
    <property type="entry name" value="PEROXIDE STRESS RESPONSE PROTEIN YAAA"/>
    <property type="match status" value="1"/>
</dbReference>
<dbReference type="Proteomes" id="UP000659630">
    <property type="component" value="Unassembled WGS sequence"/>
</dbReference>
<dbReference type="GO" id="GO:0033194">
    <property type="term" value="P:response to hydroperoxide"/>
    <property type="evidence" value="ECO:0007669"/>
    <property type="project" value="TreeGrafter"/>
</dbReference>